<dbReference type="Gene3D" id="3.40.50.300">
    <property type="entry name" value="P-loop containing nucleotide triphosphate hydrolases"/>
    <property type="match status" value="1"/>
</dbReference>
<keyword evidence="1" id="KW-1133">Transmembrane helix</keyword>
<sequence length="431" mass="48407">MSKKEVLKRYFIFLIGIYINSFGISFITKAALGTSPISSVPYVLSLGFWPTMGEFTIALSLLLILLQIALLGKKFKKASLLQIPVSIVFGYFIDWSMLLLEWVNPQEYLMKILFLLIGCVILGFGVFLEVAADVVMLPGEAFVQAVTIRFRTDFGITKVCFDASMAGSALVISLILFHGVIGVREGTIVAALTVGLIAKLFGKALKKPTAKLLPAQVREAVPEYEETGTPHRIITIGREFGSGGREVGKLVAEKLGIAYYDSEVIRRAAEESDYSEQYIRNNEEKLPDARLYDLYTQYYSYGAEEKPKYEALFQVEQKVMKELAEKNSCVIVGRASGYVFRKYKTALHVFISAGMQHKIDRVVRRDGLDPKEAEKKIKKVAIERKNHCKYFTGRDWGMAENYDLALRTDAFSVEDVADTIIKMSDKKLRAQ</sequence>
<dbReference type="SUPFAM" id="SSF52540">
    <property type="entry name" value="P-loop containing nucleoside triphosphate hydrolases"/>
    <property type="match status" value="1"/>
</dbReference>
<keyword evidence="1" id="KW-0472">Membrane</keyword>
<dbReference type="EMBL" id="JACRYT010000002">
    <property type="protein sequence ID" value="MBC6678956.1"/>
    <property type="molecule type" value="Genomic_DNA"/>
</dbReference>
<organism evidence="2 3">
    <name type="scientific">Zhenpiania hominis</name>
    <dbReference type="NCBI Taxonomy" id="2763644"/>
    <lineage>
        <taxon>Bacteria</taxon>
        <taxon>Bacillati</taxon>
        <taxon>Bacillota</taxon>
        <taxon>Clostridia</taxon>
        <taxon>Peptostreptococcales</taxon>
        <taxon>Anaerovoracaceae</taxon>
        <taxon>Zhenpiania</taxon>
    </lineage>
</organism>
<dbReference type="Proteomes" id="UP000602647">
    <property type="component" value="Unassembled WGS sequence"/>
</dbReference>
<name>A0A923SPW5_9FIRM</name>
<proteinExistence type="predicted"/>
<feature type="transmembrane region" description="Helical" evidence="1">
    <location>
        <begin position="79"/>
        <end position="100"/>
    </location>
</feature>
<keyword evidence="1" id="KW-0812">Transmembrane</keyword>
<dbReference type="AlphaFoldDB" id="A0A923SPW5"/>
<dbReference type="Pfam" id="PF19700">
    <property type="entry name" value="DUF6198"/>
    <property type="match status" value="1"/>
</dbReference>
<feature type="transmembrane region" description="Helical" evidence="1">
    <location>
        <begin position="112"/>
        <end position="138"/>
    </location>
</feature>
<dbReference type="PANTHER" id="PTHR40078:SF1">
    <property type="entry name" value="INTEGRAL MEMBRANE PROTEIN"/>
    <property type="match status" value="1"/>
</dbReference>
<protein>
    <submittedName>
        <fullName evidence="2">Cytidylate kinase family protein</fullName>
    </submittedName>
</protein>
<evidence type="ECO:0000313" key="2">
    <source>
        <dbReference type="EMBL" id="MBC6678956.1"/>
    </source>
</evidence>
<accession>A0A923SPW5</accession>
<evidence type="ECO:0000313" key="3">
    <source>
        <dbReference type="Proteomes" id="UP000602647"/>
    </source>
</evidence>
<evidence type="ECO:0000256" key="1">
    <source>
        <dbReference type="SAM" id="Phobius"/>
    </source>
</evidence>
<dbReference type="RefSeq" id="WP_187302081.1">
    <property type="nucleotide sequence ID" value="NZ_CBCTON010000001.1"/>
</dbReference>
<dbReference type="PANTHER" id="PTHR40078">
    <property type="entry name" value="INTEGRAL MEMBRANE PROTEIN-RELATED"/>
    <property type="match status" value="1"/>
</dbReference>
<gene>
    <name evidence="2" type="ORF">H9L42_03835</name>
</gene>
<dbReference type="GO" id="GO:0016301">
    <property type="term" value="F:kinase activity"/>
    <property type="evidence" value="ECO:0007669"/>
    <property type="project" value="UniProtKB-KW"/>
</dbReference>
<feature type="transmembrane region" description="Helical" evidence="1">
    <location>
        <begin position="12"/>
        <end position="32"/>
    </location>
</feature>
<feature type="transmembrane region" description="Helical" evidence="1">
    <location>
        <begin position="187"/>
        <end position="205"/>
    </location>
</feature>
<dbReference type="InterPro" id="IPR027417">
    <property type="entry name" value="P-loop_NTPase"/>
</dbReference>
<keyword evidence="2" id="KW-0808">Transferase</keyword>
<dbReference type="InterPro" id="IPR038750">
    <property type="entry name" value="YczE/YyaS-like"/>
</dbReference>
<comment type="caution">
    <text evidence="2">The sequence shown here is derived from an EMBL/GenBank/DDBJ whole genome shotgun (WGS) entry which is preliminary data.</text>
</comment>
<keyword evidence="3" id="KW-1185">Reference proteome</keyword>
<feature type="transmembrane region" description="Helical" evidence="1">
    <location>
        <begin position="159"/>
        <end position="181"/>
    </location>
</feature>
<feature type="transmembrane region" description="Helical" evidence="1">
    <location>
        <begin position="52"/>
        <end position="72"/>
    </location>
</feature>
<keyword evidence="2" id="KW-0418">Kinase</keyword>
<reference evidence="2" key="1">
    <citation type="submission" date="2020-08" db="EMBL/GenBank/DDBJ databases">
        <title>Genome public.</title>
        <authorList>
            <person name="Liu C."/>
            <person name="Sun Q."/>
        </authorList>
    </citation>
    <scope>NUCLEOTIDE SEQUENCE</scope>
    <source>
        <strain evidence="2">BX12</strain>
    </source>
</reference>
<dbReference type="Pfam" id="PF13189">
    <property type="entry name" value="Cytidylate_kin2"/>
    <property type="match status" value="1"/>
</dbReference>